<comment type="caution">
    <text evidence="2">The sequence shown here is derived from an EMBL/GenBank/DDBJ whole genome shotgun (WGS) entry which is preliminary data.</text>
</comment>
<dbReference type="Proteomes" id="UP001153461">
    <property type="component" value="Unassembled WGS sequence"/>
</dbReference>
<proteinExistence type="predicted"/>
<dbReference type="OrthoDB" id="1393670at2759"/>
<dbReference type="AlphaFoldDB" id="A0A9W4HIQ1"/>
<protein>
    <submittedName>
        <fullName evidence="2">Uncharacterized protein</fullName>
    </submittedName>
</protein>
<sequence length="233" mass="25745">MVLSSNEKRAFFRQQCREALAAHIHDRVGLVVAPSQVRLQPSAGDGYAWSVTESKKSLLQSNLGSGSVGLYRSICEELGRSLEAVTPQTLQVAQSERGHLPEKETRPTGSDEKESGSFTAKIREMECANREISSELDRTRMHLEDSLRKKNELHAETLRLQDELGGVSSRVSHLEDELVRVTGGIDKAMRVLQVYQTQDGSAPEHGDRQDESVDSMDGTMLETPPVSIRVDAS</sequence>
<organism evidence="2 3">
    <name type="scientific">Penicillium nalgiovense</name>
    <dbReference type="NCBI Taxonomy" id="60175"/>
    <lineage>
        <taxon>Eukaryota</taxon>
        <taxon>Fungi</taxon>
        <taxon>Dikarya</taxon>
        <taxon>Ascomycota</taxon>
        <taxon>Pezizomycotina</taxon>
        <taxon>Eurotiomycetes</taxon>
        <taxon>Eurotiomycetidae</taxon>
        <taxon>Eurotiales</taxon>
        <taxon>Aspergillaceae</taxon>
        <taxon>Penicillium</taxon>
    </lineage>
</organism>
<evidence type="ECO:0000313" key="3">
    <source>
        <dbReference type="Proteomes" id="UP001153461"/>
    </source>
</evidence>
<feature type="region of interest" description="Disordered" evidence="1">
    <location>
        <begin position="91"/>
        <end position="117"/>
    </location>
</feature>
<feature type="compositionally biased region" description="Basic and acidic residues" evidence="1">
    <location>
        <begin position="202"/>
        <end position="211"/>
    </location>
</feature>
<reference evidence="2" key="1">
    <citation type="submission" date="2021-07" db="EMBL/GenBank/DDBJ databases">
        <authorList>
            <person name="Branca A.L. A."/>
        </authorList>
    </citation>
    <scope>NUCLEOTIDE SEQUENCE</scope>
</reference>
<dbReference type="EMBL" id="CAJVNV010000081">
    <property type="protein sequence ID" value="CAG8025988.1"/>
    <property type="molecule type" value="Genomic_DNA"/>
</dbReference>
<feature type="region of interest" description="Disordered" evidence="1">
    <location>
        <begin position="197"/>
        <end position="233"/>
    </location>
</feature>
<name>A0A9W4HIQ1_PENNA</name>
<evidence type="ECO:0000256" key="1">
    <source>
        <dbReference type="SAM" id="MobiDB-lite"/>
    </source>
</evidence>
<gene>
    <name evidence="2" type="ORF">PNAL_LOCUS2585</name>
</gene>
<accession>A0A9W4HIQ1</accession>
<feature type="compositionally biased region" description="Basic and acidic residues" evidence="1">
    <location>
        <begin position="96"/>
        <end position="117"/>
    </location>
</feature>
<evidence type="ECO:0000313" key="2">
    <source>
        <dbReference type="EMBL" id="CAG8025988.1"/>
    </source>
</evidence>